<evidence type="ECO:0000313" key="4">
    <source>
        <dbReference type="EMBL" id="PSK94315.1"/>
    </source>
</evidence>
<comment type="catalytic activity">
    <reaction evidence="2">
        <text>2,5-diamino-6-hydroxy-4-(5-phosphoribosylamino)-pyrimidine + H2O = 2,5,6-triamino-4-hydroxypyrimidine + D-ribose 5-phosphate</text>
        <dbReference type="Rhea" id="RHEA:23436"/>
        <dbReference type="ChEBI" id="CHEBI:15377"/>
        <dbReference type="ChEBI" id="CHEBI:58614"/>
        <dbReference type="ChEBI" id="CHEBI:78346"/>
        <dbReference type="ChEBI" id="CHEBI:137796"/>
    </reaction>
</comment>
<dbReference type="CDD" id="cd15457">
    <property type="entry name" value="NADAR"/>
    <property type="match status" value="1"/>
</dbReference>
<dbReference type="Pfam" id="PF08719">
    <property type="entry name" value="NADAR"/>
    <property type="match status" value="1"/>
</dbReference>
<dbReference type="AlphaFoldDB" id="A0A2P8DAT0"/>
<dbReference type="EMBL" id="PYGD01000001">
    <property type="protein sequence ID" value="PSK94315.1"/>
    <property type="molecule type" value="Genomic_DNA"/>
</dbReference>
<dbReference type="SUPFAM" id="SSF143990">
    <property type="entry name" value="YbiA-like"/>
    <property type="match status" value="1"/>
</dbReference>
<dbReference type="OrthoDB" id="67297at2"/>
<comment type="caution">
    <text evidence="4">The sequence shown here is derived from an EMBL/GenBank/DDBJ whole genome shotgun (WGS) entry which is preliminary data.</text>
</comment>
<dbReference type="InterPro" id="IPR037238">
    <property type="entry name" value="YbiA-like_sf"/>
</dbReference>
<accession>A0A2P8DAT0</accession>
<dbReference type="RefSeq" id="WP_106521028.1">
    <property type="nucleotide sequence ID" value="NZ_PYGD01000001.1"/>
</dbReference>
<evidence type="ECO:0000256" key="2">
    <source>
        <dbReference type="ARBA" id="ARBA00000751"/>
    </source>
</evidence>
<proteinExistence type="predicted"/>
<dbReference type="Gene3D" id="1.10.357.40">
    <property type="entry name" value="YbiA-like"/>
    <property type="match status" value="1"/>
</dbReference>
<organism evidence="4 5">
    <name type="scientific">Taibaiella chishuiensis</name>
    <dbReference type="NCBI Taxonomy" id="1434707"/>
    <lineage>
        <taxon>Bacteria</taxon>
        <taxon>Pseudomonadati</taxon>
        <taxon>Bacteroidota</taxon>
        <taxon>Chitinophagia</taxon>
        <taxon>Chitinophagales</taxon>
        <taxon>Chitinophagaceae</taxon>
        <taxon>Taibaiella</taxon>
    </lineage>
</organism>
<evidence type="ECO:0000313" key="5">
    <source>
        <dbReference type="Proteomes" id="UP000240572"/>
    </source>
</evidence>
<name>A0A2P8DAT0_9BACT</name>
<dbReference type="NCBIfam" id="TIGR02464">
    <property type="entry name" value="ribofla_fusion"/>
    <property type="match status" value="1"/>
</dbReference>
<gene>
    <name evidence="4" type="ORF">B0I18_101470</name>
</gene>
<evidence type="ECO:0000259" key="3">
    <source>
        <dbReference type="Pfam" id="PF08719"/>
    </source>
</evidence>
<feature type="domain" description="NADAR" evidence="3">
    <location>
        <begin position="34"/>
        <end position="181"/>
    </location>
</feature>
<protein>
    <recommendedName>
        <fullName evidence="3">NADAR domain-containing protein</fullName>
    </recommendedName>
</protein>
<dbReference type="InterPro" id="IPR012816">
    <property type="entry name" value="NADAR"/>
</dbReference>
<sequence>MKYDINWLSDKFQKKENLKFLLFWGLRAAKDGAVTQSCFSQWWPAAFETGGHRYASAEHWMMAEKASLFGDNDTHRRILEARSAAEAKQLGREVQHFDAATWDQHKYAIVVQGNYHKFSQNPELAAYLLQTGERVIVEASPVDPVWGIGLAADDARAENPLLWKGENLLGFALMEVRDQLKENE</sequence>
<evidence type="ECO:0000256" key="1">
    <source>
        <dbReference type="ARBA" id="ARBA00000022"/>
    </source>
</evidence>
<keyword evidence="5" id="KW-1185">Reference proteome</keyword>
<comment type="catalytic activity">
    <reaction evidence="1">
        <text>5-amino-6-(5-phospho-D-ribosylamino)uracil + H2O = 5,6-diaminouracil + D-ribose 5-phosphate</text>
        <dbReference type="Rhea" id="RHEA:55020"/>
        <dbReference type="ChEBI" id="CHEBI:15377"/>
        <dbReference type="ChEBI" id="CHEBI:46252"/>
        <dbReference type="ChEBI" id="CHEBI:58453"/>
        <dbReference type="ChEBI" id="CHEBI:78346"/>
    </reaction>
</comment>
<dbReference type="Proteomes" id="UP000240572">
    <property type="component" value="Unassembled WGS sequence"/>
</dbReference>
<reference evidence="4 5" key="1">
    <citation type="submission" date="2018-03" db="EMBL/GenBank/DDBJ databases">
        <title>Genomic Encyclopedia of Type Strains, Phase III (KMG-III): the genomes of soil and plant-associated and newly described type strains.</title>
        <authorList>
            <person name="Whitman W."/>
        </authorList>
    </citation>
    <scope>NUCLEOTIDE SEQUENCE [LARGE SCALE GENOMIC DNA]</scope>
    <source>
        <strain evidence="4 5">CGMCC 1.12700</strain>
    </source>
</reference>